<evidence type="ECO:0000256" key="1">
    <source>
        <dbReference type="SAM" id="SignalP"/>
    </source>
</evidence>
<accession>A0A2M3ZV70</accession>
<reference evidence="2" key="1">
    <citation type="submission" date="2018-01" db="EMBL/GenBank/DDBJ databases">
        <title>An insight into the sialome of Amazonian anophelines.</title>
        <authorList>
            <person name="Ribeiro J.M."/>
            <person name="Scarpassa V."/>
            <person name="Calvo E."/>
        </authorList>
    </citation>
    <scope>NUCLEOTIDE SEQUENCE</scope>
    <source>
        <tissue evidence="2">Salivary glands</tissue>
    </source>
</reference>
<name>A0A2M3ZV70_9DIPT</name>
<sequence>MYCYTRCANARLFPFLLVLLNHRVNSFRSDQASDLGNLVLIERKTIENLSTQFRGFRESVLAAILQTLDGQ</sequence>
<keyword evidence="1" id="KW-0732">Signal</keyword>
<evidence type="ECO:0000313" key="2">
    <source>
        <dbReference type="EMBL" id="MBW32288.1"/>
    </source>
</evidence>
<proteinExistence type="predicted"/>
<protein>
    <submittedName>
        <fullName evidence="2">Putative secreted peptide</fullName>
    </submittedName>
</protein>
<organism evidence="2">
    <name type="scientific">Anopheles braziliensis</name>
    <dbReference type="NCBI Taxonomy" id="58242"/>
    <lineage>
        <taxon>Eukaryota</taxon>
        <taxon>Metazoa</taxon>
        <taxon>Ecdysozoa</taxon>
        <taxon>Arthropoda</taxon>
        <taxon>Hexapoda</taxon>
        <taxon>Insecta</taxon>
        <taxon>Pterygota</taxon>
        <taxon>Neoptera</taxon>
        <taxon>Endopterygota</taxon>
        <taxon>Diptera</taxon>
        <taxon>Nematocera</taxon>
        <taxon>Culicoidea</taxon>
        <taxon>Culicidae</taxon>
        <taxon>Anophelinae</taxon>
        <taxon>Anopheles</taxon>
    </lineage>
</organism>
<dbReference type="EMBL" id="GGFM01011537">
    <property type="protein sequence ID" value="MBW32288.1"/>
    <property type="molecule type" value="Transcribed_RNA"/>
</dbReference>
<feature type="chain" id="PRO_5014617210" evidence="1">
    <location>
        <begin position="27"/>
        <end position="71"/>
    </location>
</feature>
<dbReference type="AlphaFoldDB" id="A0A2M3ZV70"/>
<feature type="signal peptide" evidence="1">
    <location>
        <begin position="1"/>
        <end position="26"/>
    </location>
</feature>